<reference evidence="2" key="1">
    <citation type="submission" date="2021-05" db="EMBL/GenBank/DDBJ databases">
        <authorList>
            <person name="Alioto T."/>
            <person name="Alioto T."/>
            <person name="Gomez Garrido J."/>
        </authorList>
    </citation>
    <scope>NUCLEOTIDE SEQUENCE</scope>
</reference>
<dbReference type="EMBL" id="HBUE01058911">
    <property type="protein sequence ID" value="CAG6467664.1"/>
    <property type="molecule type" value="Transcribed_RNA"/>
</dbReference>
<dbReference type="AlphaFoldDB" id="A0A8D8B1L7"/>
<evidence type="ECO:0000256" key="1">
    <source>
        <dbReference type="SAM" id="Phobius"/>
    </source>
</evidence>
<name>A0A8D8B1L7_CULPI</name>
<evidence type="ECO:0000313" key="2">
    <source>
        <dbReference type="EMBL" id="CAG6467664.1"/>
    </source>
</evidence>
<protein>
    <submittedName>
        <fullName evidence="2">(northern house mosquito) hypothetical protein</fullName>
    </submittedName>
</protein>
<keyword evidence="1" id="KW-0812">Transmembrane</keyword>
<keyword evidence="1" id="KW-1133">Transmembrane helix</keyword>
<feature type="transmembrane region" description="Helical" evidence="1">
    <location>
        <begin position="92"/>
        <end position="115"/>
    </location>
</feature>
<feature type="transmembrane region" description="Helical" evidence="1">
    <location>
        <begin position="37"/>
        <end position="55"/>
    </location>
</feature>
<proteinExistence type="predicted"/>
<sequence length="154" mass="17911">MSTQPNSGPRMSPPMKYWFNIDNIHQTVGPIFRTMKWLGILPFTLDASANALLLLRMRPSDAALLAGWQLYIGSMFFSGWMETVQELPMSKIMIYFSLLMYVVMSVLTSVIQLRLARSRAKIERLLRMIRFVDELVRVDWRCWGTWVGETNQTD</sequence>
<feature type="transmembrane region" description="Helical" evidence="1">
    <location>
        <begin position="62"/>
        <end position="80"/>
    </location>
</feature>
<organism evidence="2">
    <name type="scientific">Culex pipiens</name>
    <name type="common">House mosquito</name>
    <dbReference type="NCBI Taxonomy" id="7175"/>
    <lineage>
        <taxon>Eukaryota</taxon>
        <taxon>Metazoa</taxon>
        <taxon>Ecdysozoa</taxon>
        <taxon>Arthropoda</taxon>
        <taxon>Hexapoda</taxon>
        <taxon>Insecta</taxon>
        <taxon>Pterygota</taxon>
        <taxon>Neoptera</taxon>
        <taxon>Endopterygota</taxon>
        <taxon>Diptera</taxon>
        <taxon>Nematocera</taxon>
        <taxon>Culicoidea</taxon>
        <taxon>Culicidae</taxon>
        <taxon>Culicinae</taxon>
        <taxon>Culicini</taxon>
        <taxon>Culex</taxon>
        <taxon>Culex</taxon>
    </lineage>
</organism>
<accession>A0A8D8B1L7</accession>
<keyword evidence="1" id="KW-0472">Membrane</keyword>